<reference evidence="1" key="1">
    <citation type="submission" date="2018-06" db="EMBL/GenBank/DDBJ databases">
        <authorList>
            <person name="Zhirakovskaya E."/>
        </authorList>
    </citation>
    <scope>NUCLEOTIDE SEQUENCE</scope>
</reference>
<sequence>VKEVTGFDDRTWMATFGDGSNDIAFDPDQGTEYYLNANGSNYIVKRKAKSDPSVASDYEVMLELQTAANPVNVDNILPEGTSYLAAPWASNIHYSFVTDSNDDNYMALIYKTDDPNTQGVDESSTPTVRTNGEWGLQAYNDNDQPLGLDSNNNVVAVIVDEWGYPTGDQRPTEFNWEYSAETGGWGSQQYLVAASDITDYMILSDPISLVNVGLYDNLSEKVTSDGLDLASDEANWKKVSLQYDGWMQGLPDLYFELEKADWDITGMGDKVRLLVEGQEVLDAAGVRYFVKPMDISLFLATVTTFPNGEQPNMTLADAADLDTVPDYTPHSMDAAPTTNLDGGALVVKYSEGQPIE</sequence>
<accession>A0A3B0ZXB0</accession>
<protein>
    <submittedName>
        <fullName evidence="1">Uncharacterized protein</fullName>
    </submittedName>
</protein>
<proteinExistence type="predicted"/>
<organism evidence="1">
    <name type="scientific">hydrothermal vent metagenome</name>
    <dbReference type="NCBI Taxonomy" id="652676"/>
    <lineage>
        <taxon>unclassified sequences</taxon>
        <taxon>metagenomes</taxon>
        <taxon>ecological metagenomes</taxon>
    </lineage>
</organism>
<name>A0A3B0ZXB0_9ZZZZ</name>
<dbReference type="AlphaFoldDB" id="A0A3B0ZXB0"/>
<gene>
    <name evidence="1" type="ORF">MNBD_GAMMA16-2206</name>
</gene>
<dbReference type="EMBL" id="UOFO01000087">
    <property type="protein sequence ID" value="VAW86104.1"/>
    <property type="molecule type" value="Genomic_DNA"/>
</dbReference>
<evidence type="ECO:0000313" key="1">
    <source>
        <dbReference type="EMBL" id="VAW86104.1"/>
    </source>
</evidence>
<feature type="non-terminal residue" evidence="1">
    <location>
        <position position="1"/>
    </location>
</feature>